<organism evidence="3">
    <name type="scientific">Riptortus pedestris</name>
    <name type="common">Bean bug</name>
    <dbReference type="NCBI Taxonomy" id="329032"/>
    <lineage>
        <taxon>Eukaryota</taxon>
        <taxon>Metazoa</taxon>
        <taxon>Ecdysozoa</taxon>
        <taxon>Arthropoda</taxon>
        <taxon>Hexapoda</taxon>
        <taxon>Insecta</taxon>
        <taxon>Pterygota</taxon>
        <taxon>Neoptera</taxon>
        <taxon>Paraneoptera</taxon>
        <taxon>Hemiptera</taxon>
        <taxon>Heteroptera</taxon>
        <taxon>Panheteroptera</taxon>
        <taxon>Pentatomomorpha</taxon>
        <taxon>Coreoidea</taxon>
        <taxon>Alydidae</taxon>
        <taxon>Riptortus</taxon>
    </lineage>
</organism>
<dbReference type="InterPro" id="IPR000010">
    <property type="entry name" value="Cystatin_dom"/>
</dbReference>
<dbReference type="InterPro" id="IPR046350">
    <property type="entry name" value="Cystatin_sf"/>
</dbReference>
<evidence type="ECO:0000259" key="2">
    <source>
        <dbReference type="SMART" id="SM00043"/>
    </source>
</evidence>
<proteinExistence type="evidence at transcript level"/>
<evidence type="ECO:0000313" key="3">
    <source>
        <dbReference type="EMBL" id="BAN20461.1"/>
    </source>
</evidence>
<dbReference type="SMART" id="SM00043">
    <property type="entry name" value="CY"/>
    <property type="match status" value="1"/>
</dbReference>
<dbReference type="InterPro" id="IPR018073">
    <property type="entry name" value="Prot_inh_cystat_CS"/>
</dbReference>
<dbReference type="CDD" id="cd00042">
    <property type="entry name" value="CY"/>
    <property type="match status" value="1"/>
</dbReference>
<dbReference type="EMBL" id="AK417246">
    <property type="protein sequence ID" value="BAN20461.1"/>
    <property type="molecule type" value="mRNA"/>
</dbReference>
<dbReference type="SUPFAM" id="SSF54403">
    <property type="entry name" value="Cystatin/monellin"/>
    <property type="match status" value="1"/>
</dbReference>
<comment type="similarity">
    <text evidence="1">Belongs to the cystatin family.</text>
</comment>
<dbReference type="GO" id="GO:0004869">
    <property type="term" value="F:cysteine-type endopeptidase inhibitor activity"/>
    <property type="evidence" value="ECO:0007669"/>
    <property type="project" value="InterPro"/>
</dbReference>
<feature type="domain" description="Cystatin" evidence="2">
    <location>
        <begin position="3"/>
        <end position="94"/>
    </location>
</feature>
<name>R4WNM2_RIPPE</name>
<dbReference type="PROSITE" id="PS00287">
    <property type="entry name" value="CYSTATIN"/>
    <property type="match status" value="1"/>
</dbReference>
<accession>R4WNM2</accession>
<dbReference type="AlphaFoldDB" id="R4WNM2"/>
<dbReference type="Pfam" id="PF00031">
    <property type="entry name" value="Cystatin"/>
    <property type="match status" value="1"/>
</dbReference>
<dbReference type="Gene3D" id="3.10.450.10">
    <property type="match status" value="1"/>
</dbReference>
<protein>
    <submittedName>
        <fullName evidence="3">Unkown protein</fullName>
    </submittedName>
</protein>
<evidence type="ECO:0000256" key="1">
    <source>
        <dbReference type="ARBA" id="ARBA00009403"/>
    </source>
</evidence>
<sequence>MSNMCGAPKEAEIDDEVKGFLDIALTSHNSESNDEKKVLVKIIKVQKQVVAGLKIIIDFIAESEQSKKQHSCQAVLLSQPWINPQPQIIKFEANPIE</sequence>
<reference evidence="3" key="1">
    <citation type="journal article" date="2013" name="PLoS ONE">
        <title>Gene expression in gut symbiotic organ of stinkbug affected by extracellular bacterial symbiont.</title>
        <authorList>
            <person name="Futahashi R."/>
            <person name="Tanaka K."/>
            <person name="Tanahashi M."/>
            <person name="Nikoh N."/>
            <person name="Kikuchi Y."/>
            <person name="Lee B.L."/>
            <person name="Fukatsu T."/>
        </authorList>
    </citation>
    <scope>NUCLEOTIDE SEQUENCE</scope>
    <source>
        <tissue evidence="3">Midgut</tissue>
    </source>
</reference>